<dbReference type="SUPFAM" id="SSF103473">
    <property type="entry name" value="MFS general substrate transporter"/>
    <property type="match status" value="1"/>
</dbReference>
<dbReference type="InterPro" id="IPR036259">
    <property type="entry name" value="MFS_trans_sf"/>
</dbReference>
<comment type="caution">
    <text evidence="2">The sequence shown here is derived from an EMBL/GenBank/DDBJ whole genome shotgun (WGS) entry which is preliminary data.</text>
</comment>
<evidence type="ECO:0000256" key="1">
    <source>
        <dbReference type="ARBA" id="ARBA00004141"/>
    </source>
</evidence>
<evidence type="ECO:0000313" key="3">
    <source>
        <dbReference type="Proteomes" id="UP001352852"/>
    </source>
</evidence>
<dbReference type="Proteomes" id="UP001352852">
    <property type="component" value="Unassembled WGS sequence"/>
</dbReference>
<dbReference type="EMBL" id="JAHUTJ010061564">
    <property type="protein sequence ID" value="MED6288734.1"/>
    <property type="molecule type" value="Genomic_DNA"/>
</dbReference>
<sequence length="54" mass="5950">MFLSTIMFAFSSSYTLLFLARSLQGVGSSCSSVAGIIFQFHLLRIACYSVCLFN</sequence>
<reference evidence="2 3" key="1">
    <citation type="submission" date="2021-06" db="EMBL/GenBank/DDBJ databases">
        <authorList>
            <person name="Palmer J.M."/>
        </authorList>
    </citation>
    <scope>NUCLEOTIDE SEQUENCE [LARGE SCALE GENOMIC DNA]</scope>
    <source>
        <strain evidence="2 3">CL_MEX2019</strain>
        <tissue evidence="2">Muscle</tissue>
    </source>
</reference>
<protein>
    <submittedName>
        <fullName evidence="2">Uncharacterized protein</fullName>
    </submittedName>
</protein>
<feature type="non-terminal residue" evidence="2">
    <location>
        <position position="54"/>
    </location>
</feature>
<accession>A0ABU7EQ16</accession>
<gene>
    <name evidence="2" type="ORF">CHARACLAT_029499</name>
</gene>
<comment type="subcellular location">
    <subcellularLocation>
        <location evidence="1">Membrane</location>
        <topology evidence="1">Multi-pass membrane protein</topology>
    </subcellularLocation>
</comment>
<evidence type="ECO:0000313" key="2">
    <source>
        <dbReference type="EMBL" id="MED6288734.1"/>
    </source>
</evidence>
<organism evidence="2 3">
    <name type="scientific">Characodon lateralis</name>
    <dbReference type="NCBI Taxonomy" id="208331"/>
    <lineage>
        <taxon>Eukaryota</taxon>
        <taxon>Metazoa</taxon>
        <taxon>Chordata</taxon>
        <taxon>Craniata</taxon>
        <taxon>Vertebrata</taxon>
        <taxon>Euteleostomi</taxon>
        <taxon>Actinopterygii</taxon>
        <taxon>Neopterygii</taxon>
        <taxon>Teleostei</taxon>
        <taxon>Neoteleostei</taxon>
        <taxon>Acanthomorphata</taxon>
        <taxon>Ovalentaria</taxon>
        <taxon>Atherinomorphae</taxon>
        <taxon>Cyprinodontiformes</taxon>
        <taxon>Goodeidae</taxon>
        <taxon>Characodon</taxon>
    </lineage>
</organism>
<name>A0ABU7EQ16_9TELE</name>
<proteinExistence type="predicted"/>
<keyword evidence="3" id="KW-1185">Reference proteome</keyword>